<organism evidence="2 3">
    <name type="scientific">Vavraia culicis (isolate floridensis)</name>
    <name type="common">Microsporidian parasite</name>
    <dbReference type="NCBI Taxonomy" id="948595"/>
    <lineage>
        <taxon>Eukaryota</taxon>
        <taxon>Fungi</taxon>
        <taxon>Fungi incertae sedis</taxon>
        <taxon>Microsporidia</taxon>
        <taxon>Pleistophoridae</taxon>
        <taxon>Vavraia</taxon>
    </lineage>
</organism>
<dbReference type="AlphaFoldDB" id="L2GXZ3"/>
<evidence type="ECO:0000313" key="2">
    <source>
        <dbReference type="EMBL" id="ELA48232.1"/>
    </source>
</evidence>
<dbReference type="GeneID" id="19878163"/>
<accession>L2GXZ3</accession>
<keyword evidence="3" id="KW-1185">Reference proteome</keyword>
<sequence length="182" mass="20817">MAYISKSQFTRKLFIVFCVMCVLAVILLIFIRFCYCKYVKKELCTNERSGYATRQHGLIPDESSLNCGALIDKEESNASFYGNDVKMSMISSSEENVMDDFVETITDEWSFYSADQAVEDENEGLSSNEQQGCTHSRYYAQEDSEIGQEFFSAVDSSVYHSAVEELSECEETFSQKIRTRSR</sequence>
<feature type="transmembrane region" description="Helical" evidence="1">
    <location>
        <begin position="12"/>
        <end position="33"/>
    </location>
</feature>
<name>L2GXZ3_VAVCU</name>
<dbReference type="Proteomes" id="UP000011081">
    <property type="component" value="Unassembled WGS sequence"/>
</dbReference>
<dbReference type="HOGENOM" id="CLU_1483080_0_0_1"/>
<dbReference type="InParanoid" id="L2GXZ3"/>
<reference evidence="3" key="1">
    <citation type="submission" date="2011-03" db="EMBL/GenBank/DDBJ databases">
        <title>The genome sequence of Vavraia culicis strain floridensis.</title>
        <authorList>
            <consortium name="The Broad Institute Genome Sequencing Platform"/>
            <person name="Cuomo C."/>
            <person name="Becnel J."/>
            <person name="Sanscrainte N."/>
            <person name="Young S.K."/>
            <person name="Zeng Q."/>
            <person name="Gargeya S."/>
            <person name="Fitzgerald M."/>
            <person name="Haas B."/>
            <person name="Abouelleil A."/>
            <person name="Alvarado L."/>
            <person name="Arachchi H.M."/>
            <person name="Berlin A."/>
            <person name="Chapman S.B."/>
            <person name="Gearin G."/>
            <person name="Goldberg J."/>
            <person name="Griggs A."/>
            <person name="Gujja S."/>
            <person name="Hansen M."/>
            <person name="Heiman D."/>
            <person name="Howarth C."/>
            <person name="Larimer J."/>
            <person name="Lui A."/>
            <person name="MacDonald P.J.P."/>
            <person name="McCowen C."/>
            <person name="Montmayeur A."/>
            <person name="Murphy C."/>
            <person name="Neiman D."/>
            <person name="Pearson M."/>
            <person name="Priest M."/>
            <person name="Roberts A."/>
            <person name="Saif S."/>
            <person name="Shea T."/>
            <person name="Sisk P."/>
            <person name="Stolte C."/>
            <person name="Sykes S."/>
            <person name="Wortman J."/>
            <person name="Nusbaum C."/>
            <person name="Birren B."/>
        </authorList>
    </citation>
    <scope>NUCLEOTIDE SEQUENCE [LARGE SCALE GENOMIC DNA]</scope>
    <source>
        <strain evidence="3">floridensis</strain>
    </source>
</reference>
<protein>
    <submittedName>
        <fullName evidence="2">Uncharacterized protein</fullName>
    </submittedName>
</protein>
<dbReference type="EMBL" id="GL877406">
    <property type="protein sequence ID" value="ELA48232.1"/>
    <property type="molecule type" value="Genomic_DNA"/>
</dbReference>
<keyword evidence="1" id="KW-0812">Transmembrane</keyword>
<dbReference type="VEuPathDB" id="MicrosporidiaDB:VCUG_00273"/>
<keyword evidence="1" id="KW-1133">Transmembrane helix</keyword>
<proteinExistence type="predicted"/>
<gene>
    <name evidence="2" type="ORF">VCUG_00273</name>
</gene>
<evidence type="ECO:0000256" key="1">
    <source>
        <dbReference type="SAM" id="Phobius"/>
    </source>
</evidence>
<keyword evidence="1" id="KW-0472">Membrane</keyword>
<evidence type="ECO:0000313" key="3">
    <source>
        <dbReference type="Proteomes" id="UP000011081"/>
    </source>
</evidence>
<dbReference type="RefSeq" id="XP_008073293.1">
    <property type="nucleotide sequence ID" value="XM_008075102.1"/>
</dbReference>